<dbReference type="GO" id="GO:0016854">
    <property type="term" value="F:racemase and epimerase activity"/>
    <property type="evidence" value="ECO:0007669"/>
    <property type="project" value="UniProtKB-ARBA"/>
</dbReference>
<evidence type="ECO:0000313" key="6">
    <source>
        <dbReference type="EMBL" id="ARF53049.1"/>
    </source>
</evidence>
<dbReference type="SMART" id="SM00922">
    <property type="entry name" value="MR_MLE"/>
    <property type="match status" value="1"/>
</dbReference>
<proteinExistence type="inferred from homology"/>
<keyword evidence="3 6" id="KW-0413">Isomerase</keyword>
<dbReference type="SUPFAM" id="SSF51604">
    <property type="entry name" value="Enolase C-terminal domain-like"/>
    <property type="match status" value="1"/>
</dbReference>
<evidence type="ECO:0000256" key="4">
    <source>
        <dbReference type="SAM" id="MobiDB-lite"/>
    </source>
</evidence>
<dbReference type="EMBL" id="CP020569">
    <property type="protein sequence ID" value="ARF53049.1"/>
    <property type="molecule type" value="Genomic_DNA"/>
</dbReference>
<evidence type="ECO:0000259" key="5">
    <source>
        <dbReference type="SMART" id="SM00922"/>
    </source>
</evidence>
<dbReference type="InterPro" id="IPR029065">
    <property type="entry name" value="Enolase_C-like"/>
</dbReference>
<sequence length="412" mass="43491">MTCTLAIAGIRTAQVPLHRPFAHARHAHARTGSVLLTLELDGVTGWGEGAPRPYVTGETLTGAVQALETFDPSVLGPLIPADDFPRAVGVLASLDLPRLLGGSRPMPAAAAALETALLDALCRRHGLPLSAVLDACPWAADVLAADSRPRTVSEVVDLSRTPAEQLEALPPEARARLTHIKLKALDSPEETVERALKVRGLLGPSVRLSVDANGGWEPPAAERGARLLREQAAVDWIEEPTAPRDWSTLRRIEESGTPVMLDESAMDTADVQWAAATGAASLVNIRISKCGGLLPSLRMAVRARELGLRVQVGVQVGEIGPLWSVGRTLAARLAEVVAVECGRQDEWFPAPLTDPPLAVDREHHTAPPPPGPGHGLRPADALTAHLTATTAGNTGPQTTAPRQGAPWTSHDS</sequence>
<dbReference type="SUPFAM" id="SSF54826">
    <property type="entry name" value="Enolase N-terminal domain-like"/>
    <property type="match status" value="1"/>
</dbReference>
<dbReference type="Proteomes" id="UP000192726">
    <property type="component" value="Chromosome"/>
</dbReference>
<evidence type="ECO:0000256" key="3">
    <source>
        <dbReference type="ARBA" id="ARBA00023235"/>
    </source>
</evidence>
<dbReference type="SFLD" id="SFLDS00001">
    <property type="entry name" value="Enolase"/>
    <property type="match status" value="1"/>
</dbReference>
<dbReference type="PANTHER" id="PTHR48073:SF2">
    <property type="entry name" value="O-SUCCINYLBENZOATE SYNTHASE"/>
    <property type="match status" value="1"/>
</dbReference>
<keyword evidence="7" id="KW-1185">Reference proteome</keyword>
<dbReference type="InterPro" id="IPR013342">
    <property type="entry name" value="Mandelate_racemase_C"/>
</dbReference>
<dbReference type="Gene3D" id="3.20.20.120">
    <property type="entry name" value="Enolase-like C-terminal domain"/>
    <property type="match status" value="1"/>
</dbReference>
<gene>
    <name evidence="6" type="ORF">B1H19_01625</name>
</gene>
<dbReference type="RefSeq" id="WP_083102480.1">
    <property type="nucleotide sequence ID" value="NZ_CP020569.1"/>
</dbReference>
<dbReference type="InterPro" id="IPR036849">
    <property type="entry name" value="Enolase-like_C_sf"/>
</dbReference>
<dbReference type="Pfam" id="PF02746">
    <property type="entry name" value="MR_MLE_N"/>
    <property type="match status" value="1"/>
</dbReference>
<dbReference type="KEGG" id="sgv:B1H19_01625"/>
<dbReference type="STRING" id="553510.B1H19_01625"/>
<name>A0A1V0TJF1_9ACTN</name>
<reference evidence="6 7" key="1">
    <citation type="submission" date="2017-04" db="EMBL/GenBank/DDBJ databases">
        <title>Complete Genome Sequence of Streptomyces gilvosporeus F607, a Capable Producer of Natamycin.</title>
        <authorList>
            <person name="Zong G."/>
            <person name="Zhong C."/>
            <person name="Fu J."/>
            <person name="Qin R."/>
            <person name="Cao G."/>
        </authorList>
    </citation>
    <scope>NUCLEOTIDE SEQUENCE [LARGE SCALE GENOMIC DNA]</scope>
    <source>
        <strain evidence="6 7">F607</strain>
    </source>
</reference>
<evidence type="ECO:0000256" key="2">
    <source>
        <dbReference type="ARBA" id="ARBA00022723"/>
    </source>
</evidence>
<protein>
    <submittedName>
        <fullName evidence="6">Muconate cycloisomerase</fullName>
    </submittedName>
</protein>
<dbReference type="AlphaFoldDB" id="A0A1V0TJF1"/>
<comment type="similarity">
    <text evidence="1">Belongs to the mandelate racemase/muconate lactonizing enzyme family.</text>
</comment>
<feature type="region of interest" description="Disordered" evidence="4">
    <location>
        <begin position="352"/>
        <end position="412"/>
    </location>
</feature>
<dbReference type="GO" id="GO:0046872">
    <property type="term" value="F:metal ion binding"/>
    <property type="evidence" value="ECO:0007669"/>
    <property type="project" value="UniProtKB-KW"/>
</dbReference>
<organism evidence="6 7">
    <name type="scientific">Streptomyces gilvosporeus</name>
    <dbReference type="NCBI Taxonomy" id="553510"/>
    <lineage>
        <taxon>Bacteria</taxon>
        <taxon>Bacillati</taxon>
        <taxon>Actinomycetota</taxon>
        <taxon>Actinomycetes</taxon>
        <taxon>Kitasatosporales</taxon>
        <taxon>Streptomycetaceae</taxon>
        <taxon>Streptomyces</taxon>
    </lineage>
</organism>
<evidence type="ECO:0000256" key="1">
    <source>
        <dbReference type="ARBA" id="ARBA00008031"/>
    </source>
</evidence>
<accession>A0A1V0TJF1</accession>
<feature type="domain" description="Mandelate racemase/muconate lactonizing enzyme C-terminal" evidence="5">
    <location>
        <begin position="166"/>
        <end position="259"/>
    </location>
</feature>
<evidence type="ECO:0000313" key="7">
    <source>
        <dbReference type="Proteomes" id="UP000192726"/>
    </source>
</evidence>
<dbReference type="Gene3D" id="3.30.390.10">
    <property type="entry name" value="Enolase-like, N-terminal domain"/>
    <property type="match status" value="1"/>
</dbReference>
<dbReference type="InterPro" id="IPR029017">
    <property type="entry name" value="Enolase-like_N"/>
</dbReference>
<dbReference type="PANTHER" id="PTHR48073">
    <property type="entry name" value="O-SUCCINYLBENZOATE SYNTHASE-RELATED"/>
    <property type="match status" value="1"/>
</dbReference>
<dbReference type="Pfam" id="PF13378">
    <property type="entry name" value="MR_MLE_C"/>
    <property type="match status" value="1"/>
</dbReference>
<feature type="compositionally biased region" description="Low complexity" evidence="4">
    <location>
        <begin position="379"/>
        <end position="395"/>
    </location>
</feature>
<dbReference type="OrthoDB" id="9796450at2"/>
<dbReference type="InterPro" id="IPR013341">
    <property type="entry name" value="Mandelate_racemase_N_dom"/>
</dbReference>
<keyword evidence="2" id="KW-0479">Metal-binding</keyword>